<dbReference type="InterPro" id="IPR051422">
    <property type="entry name" value="AlkB_tRNA_MeTrf/Diox"/>
</dbReference>
<evidence type="ECO:0000313" key="5">
    <source>
        <dbReference type="Proteomes" id="UP000789901"/>
    </source>
</evidence>
<reference evidence="4 5" key="1">
    <citation type="submission" date="2021-06" db="EMBL/GenBank/DDBJ databases">
        <authorList>
            <person name="Kallberg Y."/>
            <person name="Tangrot J."/>
            <person name="Rosling A."/>
        </authorList>
    </citation>
    <scope>NUCLEOTIDE SEQUENCE [LARGE SCALE GENOMIC DNA]</scope>
    <source>
        <strain evidence="4 5">120-4 pot B 10/14</strain>
    </source>
</reference>
<evidence type="ECO:0000259" key="3">
    <source>
        <dbReference type="Pfam" id="PF08241"/>
    </source>
</evidence>
<sequence length="251" mass="29072">MSITPIKAFTEHDTVSLTDDKKEQKYVHDVYQAIAPHFSQTRYKPWPVVEQFLNSLDIGSIGADIGCGNGKYLGINKNIYMVGSDRSSKLIEISVSRGHEGIICDALNLPFRSECFVSFLQTDFVISIAVIHHFTTFERRFAAIKELFRITRPGSYILIYVWALEQSNEARRKFDKEQQDVFVPWVIPADKNNQDKKEIIYNRYYHLFKKGELDELIESTGIAQIVKTDYDKDNWYVIARKEGSENEIDKK</sequence>
<dbReference type="InterPro" id="IPR013216">
    <property type="entry name" value="Methyltransf_11"/>
</dbReference>
<organism evidence="4 5">
    <name type="scientific">Gigaspora margarita</name>
    <dbReference type="NCBI Taxonomy" id="4874"/>
    <lineage>
        <taxon>Eukaryota</taxon>
        <taxon>Fungi</taxon>
        <taxon>Fungi incertae sedis</taxon>
        <taxon>Mucoromycota</taxon>
        <taxon>Glomeromycotina</taxon>
        <taxon>Glomeromycetes</taxon>
        <taxon>Diversisporales</taxon>
        <taxon>Gigasporaceae</taxon>
        <taxon>Gigaspora</taxon>
    </lineage>
</organism>
<dbReference type="Gene3D" id="3.40.50.150">
    <property type="entry name" value="Vaccinia Virus protein VP39"/>
    <property type="match status" value="1"/>
</dbReference>
<keyword evidence="1" id="KW-0489">Methyltransferase</keyword>
<dbReference type="Pfam" id="PF08241">
    <property type="entry name" value="Methyltransf_11"/>
    <property type="match status" value="1"/>
</dbReference>
<gene>
    <name evidence="4" type="ORF">GMARGA_LOCUS16122</name>
</gene>
<dbReference type="SUPFAM" id="SSF53335">
    <property type="entry name" value="S-adenosyl-L-methionine-dependent methyltransferases"/>
    <property type="match status" value="1"/>
</dbReference>
<dbReference type="PANTHER" id="PTHR13069:SF21">
    <property type="entry name" value="ALKYLATED DNA REPAIR PROTEIN ALKB HOMOLOG 8"/>
    <property type="match status" value="1"/>
</dbReference>
<evidence type="ECO:0000256" key="2">
    <source>
        <dbReference type="ARBA" id="ARBA00022679"/>
    </source>
</evidence>
<protein>
    <submittedName>
        <fullName evidence="4">11495_t:CDS:1</fullName>
    </submittedName>
</protein>
<feature type="domain" description="Methyltransferase type 11" evidence="3">
    <location>
        <begin position="64"/>
        <end position="159"/>
    </location>
</feature>
<keyword evidence="5" id="KW-1185">Reference proteome</keyword>
<dbReference type="PANTHER" id="PTHR13069">
    <property type="entry name" value="ALKYLATED DNA REPAIR PROTEIN ALKB HOMOLOG 8"/>
    <property type="match status" value="1"/>
</dbReference>
<evidence type="ECO:0000256" key="1">
    <source>
        <dbReference type="ARBA" id="ARBA00022603"/>
    </source>
</evidence>
<evidence type="ECO:0000313" key="4">
    <source>
        <dbReference type="EMBL" id="CAG8748425.1"/>
    </source>
</evidence>
<keyword evidence="2" id="KW-0808">Transferase</keyword>
<dbReference type="InterPro" id="IPR029063">
    <property type="entry name" value="SAM-dependent_MTases_sf"/>
</dbReference>
<dbReference type="Proteomes" id="UP000789901">
    <property type="component" value="Unassembled WGS sequence"/>
</dbReference>
<name>A0ABN7VAK4_GIGMA</name>
<comment type="caution">
    <text evidence="4">The sequence shown here is derived from an EMBL/GenBank/DDBJ whole genome shotgun (WGS) entry which is preliminary data.</text>
</comment>
<accession>A0ABN7VAK4</accession>
<dbReference type="CDD" id="cd02440">
    <property type="entry name" value="AdoMet_MTases"/>
    <property type="match status" value="1"/>
</dbReference>
<proteinExistence type="predicted"/>
<dbReference type="EMBL" id="CAJVQB010011529">
    <property type="protein sequence ID" value="CAG8748425.1"/>
    <property type="molecule type" value="Genomic_DNA"/>
</dbReference>